<dbReference type="OrthoDB" id="5136025at2759"/>
<keyword evidence="2" id="KW-1133">Transmembrane helix</keyword>
<reference evidence="4" key="2">
    <citation type="submission" date="2012-05" db="EMBL/GenBank/DDBJ databases">
        <title>Annotation of the Genome Sequence of Fusarium oxysporum HDV247.</title>
        <authorList>
            <consortium name="The Broad Institute Genomics Platform"/>
            <person name="Ma L.-J."/>
            <person name="Corby-Kistler H."/>
            <person name="Broz K."/>
            <person name="Gale L.R."/>
            <person name="Jonkers W."/>
            <person name="O'Donnell K."/>
            <person name="Ploetz R."/>
            <person name="Steinberg C."/>
            <person name="Schwartz D.C."/>
            <person name="VanEtten H."/>
            <person name="Zhou S."/>
            <person name="Young S.K."/>
            <person name="Zeng Q."/>
            <person name="Gargeya S."/>
            <person name="Fitzgerald M."/>
            <person name="Abouelleil A."/>
            <person name="Alvarado L."/>
            <person name="Chapman S.B."/>
            <person name="Gainer-Dewar J."/>
            <person name="Goldberg J."/>
            <person name="Griggs A."/>
            <person name="Gujja S."/>
            <person name="Hansen M."/>
            <person name="Howarth C."/>
            <person name="Imamovic A."/>
            <person name="Ireland A."/>
            <person name="Larimer J."/>
            <person name="McCowan C."/>
            <person name="Murphy C."/>
            <person name="Pearson M."/>
            <person name="Poon T.W."/>
            <person name="Priest M."/>
            <person name="Roberts A."/>
            <person name="Saif S."/>
            <person name="Shea T."/>
            <person name="Sykes S."/>
            <person name="Wortman J."/>
            <person name="Nusbaum C."/>
            <person name="Birren B."/>
        </authorList>
    </citation>
    <scope>NUCLEOTIDE SEQUENCE</scope>
    <source>
        <strain evidence="4">HDV247</strain>
    </source>
</reference>
<dbReference type="PANTHER" id="PTHR19384">
    <property type="entry name" value="NITRIC OXIDE SYNTHASE-RELATED"/>
    <property type="match status" value="1"/>
</dbReference>
<keyword evidence="2" id="KW-0472">Membrane</keyword>
<sequence length="256" mass="28354">MAANISTEHLYRLLELGKPVTAIDTLAASILGLGSFAYLAFGIPWDRPDPYHHVWFTKPQDAESKAEKVRYTRNIAQKMQETDSNLGVSNRFGLSVLVADLSDFDAKTISEIPTSKMAIFMLSTFGEGDPSDNTAGLWTWIRDLSSDQLKDLRYFAFGLGNSTYKHYNGVVNVVTESFDRAGANRLMTVGRADDSNGGTVEDFLAWQDSLFAYFKSDPGFQEREVAYTPVFPSGVLIPFMYFVPPFATTSASVAHP</sequence>
<dbReference type="GO" id="GO:0003958">
    <property type="term" value="F:NADPH-hemoprotein reductase activity"/>
    <property type="evidence" value="ECO:0007669"/>
    <property type="project" value="TreeGrafter"/>
</dbReference>
<keyword evidence="2" id="KW-0812">Transmembrane</keyword>
<proteinExistence type="predicted"/>
<dbReference type="AlphaFoldDB" id="W9NQ40"/>
<feature type="domain" description="Flavodoxin-like" evidence="3">
    <location>
        <begin position="61"/>
        <end position="211"/>
    </location>
</feature>
<dbReference type="Proteomes" id="UP000030751">
    <property type="component" value="Unassembled WGS sequence"/>
</dbReference>
<dbReference type="GO" id="GO:0005829">
    <property type="term" value="C:cytosol"/>
    <property type="evidence" value="ECO:0007669"/>
    <property type="project" value="TreeGrafter"/>
</dbReference>
<evidence type="ECO:0000256" key="1">
    <source>
        <dbReference type="ARBA" id="ARBA00022630"/>
    </source>
</evidence>
<accession>W9NQ40</accession>
<dbReference type="GO" id="GO:0050660">
    <property type="term" value="F:flavin adenine dinucleotide binding"/>
    <property type="evidence" value="ECO:0007669"/>
    <property type="project" value="TreeGrafter"/>
</dbReference>
<gene>
    <name evidence="4" type="ORF">FOVG_16594</name>
</gene>
<dbReference type="PROSITE" id="PS50902">
    <property type="entry name" value="FLAVODOXIN_LIKE"/>
    <property type="match status" value="1"/>
</dbReference>
<keyword evidence="1" id="KW-0285">Flavoprotein</keyword>
<evidence type="ECO:0000259" key="3">
    <source>
        <dbReference type="PROSITE" id="PS50902"/>
    </source>
</evidence>
<name>W9NQ40_FUSOX</name>
<evidence type="ECO:0000313" key="4">
    <source>
        <dbReference type="EMBL" id="EXA32112.1"/>
    </source>
</evidence>
<feature type="transmembrane region" description="Helical" evidence="2">
    <location>
        <begin position="20"/>
        <end position="41"/>
    </location>
</feature>
<dbReference type="Pfam" id="PF00258">
    <property type="entry name" value="Flavodoxin_1"/>
    <property type="match status" value="1"/>
</dbReference>
<dbReference type="InterPro" id="IPR008254">
    <property type="entry name" value="Flavodoxin/NO_synth"/>
</dbReference>
<reference evidence="4" key="1">
    <citation type="submission" date="2011-10" db="EMBL/GenBank/DDBJ databases">
        <title>The Genome Sequence of Fusarium oxysporum HDV247.</title>
        <authorList>
            <consortium name="The Broad Institute Genome Sequencing Platform"/>
            <person name="Ma L.-J."/>
            <person name="Gale L.R."/>
            <person name="Schwartz D.C."/>
            <person name="Zhou S."/>
            <person name="Corby-Kistler H."/>
            <person name="Young S.K."/>
            <person name="Zeng Q."/>
            <person name="Gargeya S."/>
            <person name="Fitzgerald M."/>
            <person name="Haas B."/>
            <person name="Abouelleil A."/>
            <person name="Alvarado L."/>
            <person name="Arachchi H.M."/>
            <person name="Berlin A."/>
            <person name="Brown A."/>
            <person name="Chapman S.B."/>
            <person name="Chen Z."/>
            <person name="Dunbar C."/>
            <person name="Freedman E."/>
            <person name="Gearin G."/>
            <person name="Goldberg J."/>
            <person name="Griggs A."/>
            <person name="Gujja S."/>
            <person name="Heiman D."/>
            <person name="Howarth C."/>
            <person name="Larson L."/>
            <person name="Lui A."/>
            <person name="MacDonald P.J.P."/>
            <person name="Montmayeur A."/>
            <person name="Murphy C."/>
            <person name="Neiman D."/>
            <person name="Pearson M."/>
            <person name="Priest M."/>
            <person name="Roberts A."/>
            <person name="Saif S."/>
            <person name="Shea T."/>
            <person name="Shenoy N."/>
            <person name="Sisk P."/>
            <person name="Stolte C."/>
            <person name="Sykes S."/>
            <person name="Wortman J."/>
            <person name="Nusbaum C."/>
            <person name="Birren B."/>
        </authorList>
    </citation>
    <scope>NUCLEOTIDE SEQUENCE [LARGE SCALE GENOMIC DNA]</scope>
    <source>
        <strain evidence="4">HDV247</strain>
    </source>
</reference>
<dbReference type="InterPro" id="IPR029039">
    <property type="entry name" value="Flavoprotein-like_sf"/>
</dbReference>
<dbReference type="HOGENOM" id="CLU_1086018_0_0_1"/>
<dbReference type="EMBL" id="JH651000">
    <property type="protein sequence ID" value="EXA32112.1"/>
    <property type="molecule type" value="Genomic_DNA"/>
</dbReference>
<evidence type="ECO:0000256" key="2">
    <source>
        <dbReference type="SAM" id="Phobius"/>
    </source>
</evidence>
<dbReference type="GO" id="GO:0010181">
    <property type="term" value="F:FMN binding"/>
    <property type="evidence" value="ECO:0007669"/>
    <property type="project" value="InterPro"/>
</dbReference>
<protein>
    <recommendedName>
        <fullName evidence="3">Flavodoxin-like domain-containing protein</fullName>
    </recommendedName>
</protein>
<dbReference type="InterPro" id="IPR001094">
    <property type="entry name" value="Flavdoxin-like"/>
</dbReference>
<dbReference type="PANTHER" id="PTHR19384:SF108">
    <property type="entry name" value="NADPH--CYTOCHROME P450 REDUCTASE"/>
    <property type="match status" value="1"/>
</dbReference>
<dbReference type="Gene3D" id="3.40.50.360">
    <property type="match status" value="1"/>
</dbReference>
<organism evidence="4">
    <name type="scientific">Fusarium oxysporum f. sp. pisi HDV247</name>
    <dbReference type="NCBI Taxonomy" id="1080344"/>
    <lineage>
        <taxon>Eukaryota</taxon>
        <taxon>Fungi</taxon>
        <taxon>Dikarya</taxon>
        <taxon>Ascomycota</taxon>
        <taxon>Pezizomycotina</taxon>
        <taxon>Sordariomycetes</taxon>
        <taxon>Hypocreomycetidae</taxon>
        <taxon>Hypocreales</taxon>
        <taxon>Nectriaceae</taxon>
        <taxon>Fusarium</taxon>
        <taxon>Fusarium oxysporum species complex</taxon>
    </lineage>
</organism>
<dbReference type="PRINTS" id="PR00369">
    <property type="entry name" value="FLAVODOXIN"/>
</dbReference>
<dbReference type="SUPFAM" id="SSF52218">
    <property type="entry name" value="Flavoproteins"/>
    <property type="match status" value="1"/>
</dbReference>